<accession>A0ABW2EDC2</accession>
<keyword evidence="2" id="KW-1185">Reference proteome</keyword>
<evidence type="ECO:0000313" key="1">
    <source>
        <dbReference type="EMBL" id="MFC7018023.1"/>
    </source>
</evidence>
<name>A0ABW2EDC2_9ACTN</name>
<reference evidence="2" key="1">
    <citation type="journal article" date="2019" name="Int. J. Syst. Evol. Microbiol.">
        <title>The Global Catalogue of Microorganisms (GCM) 10K type strain sequencing project: providing services to taxonomists for standard genome sequencing and annotation.</title>
        <authorList>
            <consortium name="The Broad Institute Genomics Platform"/>
            <consortium name="The Broad Institute Genome Sequencing Center for Infectious Disease"/>
            <person name="Wu L."/>
            <person name="Ma J."/>
        </authorList>
    </citation>
    <scope>NUCLEOTIDE SEQUENCE [LARGE SCALE GENOMIC DNA]</scope>
    <source>
        <strain evidence="2">JCM 4855</strain>
    </source>
</reference>
<organism evidence="1 2">
    <name type="scientific">Streptomyces viridiviolaceus</name>
    <dbReference type="NCBI Taxonomy" id="68282"/>
    <lineage>
        <taxon>Bacteria</taxon>
        <taxon>Bacillati</taxon>
        <taxon>Actinomycetota</taxon>
        <taxon>Actinomycetes</taxon>
        <taxon>Kitasatosporales</taxon>
        <taxon>Streptomycetaceae</taxon>
        <taxon>Streptomyces</taxon>
    </lineage>
</organism>
<evidence type="ECO:0000313" key="2">
    <source>
        <dbReference type="Proteomes" id="UP001596409"/>
    </source>
</evidence>
<gene>
    <name evidence="1" type="ORF">ACFQMH_41330</name>
</gene>
<comment type="caution">
    <text evidence="1">The sequence shown here is derived from an EMBL/GenBank/DDBJ whole genome shotgun (WGS) entry which is preliminary data.</text>
</comment>
<protein>
    <submittedName>
        <fullName evidence="1">Uncharacterized protein</fullName>
    </submittedName>
</protein>
<dbReference type="RefSeq" id="WP_189880598.1">
    <property type="nucleotide sequence ID" value="NZ_BMWA01000045.1"/>
</dbReference>
<dbReference type="EMBL" id="JBHSYM010000112">
    <property type="protein sequence ID" value="MFC7018023.1"/>
    <property type="molecule type" value="Genomic_DNA"/>
</dbReference>
<dbReference type="Proteomes" id="UP001596409">
    <property type="component" value="Unassembled WGS sequence"/>
</dbReference>
<sequence length="112" mass="12560">MPELRVHAGRHYAIQFHYALPDDAWCVELSEAVPAPASWADIPNAATHLPGAAFVVAVIPDEDPRLEPAVHIRSHDEHVIPYEIMHWFMDQVAEQVERCRLAFVQGASEAVE</sequence>
<proteinExistence type="predicted"/>